<dbReference type="Proteomes" id="UP000729402">
    <property type="component" value="Unassembled WGS sequence"/>
</dbReference>
<gene>
    <name evidence="2" type="ORF">GUJ93_ZPchr0006g41067</name>
</gene>
<sequence>MSGSDDGDPHQPVMTAPSTSATDHVVKVMTELVQSVASLSARLAAMEACSPYGLPRGGTTAPFLSGNTSTSTLPFVPIHQIHFPHSPSPIPSMGQPSTGFTMGIGAPPPFLGSHPTRDTEPTIGALRFYKLDFATYDDSDDPLNWLNR</sequence>
<dbReference type="EMBL" id="JAAALK010000283">
    <property type="protein sequence ID" value="KAG8077151.1"/>
    <property type="molecule type" value="Genomic_DNA"/>
</dbReference>
<name>A0A8J5TGZ4_ZIZPA</name>
<evidence type="ECO:0000313" key="2">
    <source>
        <dbReference type="EMBL" id="KAG8077151.1"/>
    </source>
</evidence>
<reference evidence="2" key="1">
    <citation type="journal article" date="2021" name="bioRxiv">
        <title>Whole Genome Assembly and Annotation of Northern Wild Rice, Zizania palustris L., Supports a Whole Genome Duplication in the Zizania Genus.</title>
        <authorList>
            <person name="Haas M."/>
            <person name="Kono T."/>
            <person name="Macchietto M."/>
            <person name="Millas R."/>
            <person name="McGilp L."/>
            <person name="Shao M."/>
            <person name="Duquette J."/>
            <person name="Hirsch C.N."/>
            <person name="Kimball J."/>
        </authorList>
    </citation>
    <scope>NUCLEOTIDE SEQUENCE</scope>
    <source>
        <tissue evidence="2">Fresh leaf tissue</tissue>
    </source>
</reference>
<reference evidence="2" key="2">
    <citation type="submission" date="2021-02" db="EMBL/GenBank/DDBJ databases">
        <authorList>
            <person name="Kimball J.A."/>
            <person name="Haas M.W."/>
            <person name="Macchietto M."/>
            <person name="Kono T."/>
            <person name="Duquette J."/>
            <person name="Shao M."/>
        </authorList>
    </citation>
    <scope>NUCLEOTIDE SEQUENCE</scope>
    <source>
        <tissue evidence="2">Fresh leaf tissue</tissue>
    </source>
</reference>
<dbReference type="AlphaFoldDB" id="A0A8J5TGZ4"/>
<feature type="non-terminal residue" evidence="2">
    <location>
        <position position="1"/>
    </location>
</feature>
<keyword evidence="3" id="KW-1185">Reference proteome</keyword>
<evidence type="ECO:0000313" key="3">
    <source>
        <dbReference type="Proteomes" id="UP000729402"/>
    </source>
</evidence>
<accession>A0A8J5TGZ4</accession>
<comment type="caution">
    <text evidence="2">The sequence shown here is derived from an EMBL/GenBank/DDBJ whole genome shotgun (WGS) entry which is preliminary data.</text>
</comment>
<proteinExistence type="predicted"/>
<organism evidence="2 3">
    <name type="scientific">Zizania palustris</name>
    <name type="common">Northern wild rice</name>
    <dbReference type="NCBI Taxonomy" id="103762"/>
    <lineage>
        <taxon>Eukaryota</taxon>
        <taxon>Viridiplantae</taxon>
        <taxon>Streptophyta</taxon>
        <taxon>Embryophyta</taxon>
        <taxon>Tracheophyta</taxon>
        <taxon>Spermatophyta</taxon>
        <taxon>Magnoliopsida</taxon>
        <taxon>Liliopsida</taxon>
        <taxon>Poales</taxon>
        <taxon>Poaceae</taxon>
        <taxon>BOP clade</taxon>
        <taxon>Oryzoideae</taxon>
        <taxon>Oryzeae</taxon>
        <taxon>Zizaniinae</taxon>
        <taxon>Zizania</taxon>
    </lineage>
</organism>
<evidence type="ECO:0000256" key="1">
    <source>
        <dbReference type="SAM" id="MobiDB-lite"/>
    </source>
</evidence>
<protein>
    <submittedName>
        <fullName evidence="2">Uncharacterized protein</fullName>
    </submittedName>
</protein>
<feature type="region of interest" description="Disordered" evidence="1">
    <location>
        <begin position="1"/>
        <end position="21"/>
    </location>
</feature>